<proteinExistence type="predicted"/>
<evidence type="ECO:0000256" key="2">
    <source>
        <dbReference type="SAM" id="SignalP"/>
    </source>
</evidence>
<dbReference type="STRING" id="1824.SAMN05444423_103364"/>
<reference evidence="3 4" key="1">
    <citation type="journal article" date="2014" name="BMC Genomics">
        <title>Genome based analysis of type-I polyketide synthase and nonribosomal peptide synthetase gene clusters in seven strains of five representative Nocardia species.</title>
        <authorList>
            <person name="Komaki H."/>
            <person name="Ichikawa N."/>
            <person name="Hosoyama A."/>
            <person name="Takahashi-Nakaguchi A."/>
            <person name="Matsuzawa T."/>
            <person name="Suzuki K."/>
            <person name="Fujita N."/>
            <person name="Gonoi T."/>
        </authorList>
    </citation>
    <scope>NUCLEOTIDE SEQUENCE [LARGE SCALE GENOMIC DNA]</scope>
    <source>
        <strain evidence="3 4">NBRC 15531</strain>
    </source>
</reference>
<sequence>MAGCFVFPWRMKKIATAAVLSCALLAAPAVASAAPSTPAPVAESGSAGAGSGSGGGSGSSETDLICSPLAQLAFATGSVEKPPLYDLLCLIA</sequence>
<evidence type="ECO:0008006" key="5">
    <source>
        <dbReference type="Google" id="ProtNLM"/>
    </source>
</evidence>
<keyword evidence="2" id="KW-0732">Signal</keyword>
<evidence type="ECO:0000313" key="4">
    <source>
        <dbReference type="Proteomes" id="UP000017048"/>
    </source>
</evidence>
<feature type="compositionally biased region" description="Low complexity" evidence="1">
    <location>
        <begin position="35"/>
        <end position="46"/>
    </location>
</feature>
<accession>U5E7Z1</accession>
<evidence type="ECO:0000256" key="1">
    <source>
        <dbReference type="SAM" id="MobiDB-lite"/>
    </source>
</evidence>
<feature type="chain" id="PRO_5004659606" description="Secreted protein" evidence="2">
    <location>
        <begin position="34"/>
        <end position="92"/>
    </location>
</feature>
<feature type="compositionally biased region" description="Gly residues" evidence="1">
    <location>
        <begin position="47"/>
        <end position="58"/>
    </location>
</feature>
<organism evidence="3 4">
    <name type="scientific">Nocardia asteroides NBRC 15531</name>
    <dbReference type="NCBI Taxonomy" id="1110697"/>
    <lineage>
        <taxon>Bacteria</taxon>
        <taxon>Bacillati</taxon>
        <taxon>Actinomycetota</taxon>
        <taxon>Actinomycetes</taxon>
        <taxon>Mycobacteriales</taxon>
        <taxon>Nocardiaceae</taxon>
        <taxon>Nocardia</taxon>
    </lineage>
</organism>
<dbReference type="EMBL" id="BAFO02000011">
    <property type="protein sequence ID" value="GAD82526.1"/>
    <property type="molecule type" value="Genomic_DNA"/>
</dbReference>
<dbReference type="Proteomes" id="UP000017048">
    <property type="component" value="Unassembled WGS sequence"/>
</dbReference>
<comment type="caution">
    <text evidence="3">The sequence shown here is derived from an EMBL/GenBank/DDBJ whole genome shotgun (WGS) entry which is preliminary data.</text>
</comment>
<protein>
    <recommendedName>
        <fullName evidence="5">Secreted protein</fullName>
    </recommendedName>
</protein>
<name>U5E7Z1_NOCAS</name>
<gene>
    <name evidence="3" type="ORF">NCAST_11_00230</name>
</gene>
<evidence type="ECO:0000313" key="3">
    <source>
        <dbReference type="EMBL" id="GAD82526.1"/>
    </source>
</evidence>
<dbReference type="AlphaFoldDB" id="U5E7Z1"/>
<keyword evidence="4" id="KW-1185">Reference proteome</keyword>
<feature type="signal peptide" evidence="2">
    <location>
        <begin position="1"/>
        <end position="33"/>
    </location>
</feature>
<feature type="region of interest" description="Disordered" evidence="1">
    <location>
        <begin position="35"/>
        <end position="61"/>
    </location>
</feature>